<keyword evidence="3" id="KW-1185">Reference proteome</keyword>
<reference evidence="2 3" key="1">
    <citation type="journal article" date="2011" name="Stand. Genomic Sci.">
        <title>Non-contiguous finished genome sequence and contextual data of the filamentous soil bacterium Ktedonobacter racemifer type strain (SOSP1-21).</title>
        <authorList>
            <person name="Chang Y.J."/>
            <person name="Land M."/>
            <person name="Hauser L."/>
            <person name="Chertkov O."/>
            <person name="Del Rio T.G."/>
            <person name="Nolan M."/>
            <person name="Copeland A."/>
            <person name="Tice H."/>
            <person name="Cheng J.F."/>
            <person name="Lucas S."/>
            <person name="Han C."/>
            <person name="Goodwin L."/>
            <person name="Pitluck S."/>
            <person name="Ivanova N."/>
            <person name="Ovchinikova G."/>
            <person name="Pati A."/>
            <person name="Chen A."/>
            <person name="Palaniappan K."/>
            <person name="Mavromatis K."/>
            <person name="Liolios K."/>
            <person name="Brettin T."/>
            <person name="Fiebig A."/>
            <person name="Rohde M."/>
            <person name="Abt B."/>
            <person name="Goker M."/>
            <person name="Detter J.C."/>
            <person name="Woyke T."/>
            <person name="Bristow J."/>
            <person name="Eisen J.A."/>
            <person name="Markowitz V."/>
            <person name="Hugenholtz P."/>
            <person name="Kyrpides N.C."/>
            <person name="Klenk H.P."/>
            <person name="Lapidus A."/>
        </authorList>
    </citation>
    <scope>NUCLEOTIDE SEQUENCE [LARGE SCALE GENOMIC DNA]</scope>
    <source>
        <strain evidence="3">DSM 44963</strain>
    </source>
</reference>
<feature type="region of interest" description="Disordered" evidence="1">
    <location>
        <begin position="82"/>
        <end position="105"/>
    </location>
</feature>
<proteinExistence type="predicted"/>
<protein>
    <submittedName>
        <fullName evidence="2">Uncharacterized protein</fullName>
    </submittedName>
</protein>
<dbReference type="EMBL" id="ADVG01000004">
    <property type="protein sequence ID" value="EFH81087.1"/>
    <property type="molecule type" value="Genomic_DNA"/>
</dbReference>
<evidence type="ECO:0000313" key="2">
    <source>
        <dbReference type="EMBL" id="EFH81087.1"/>
    </source>
</evidence>
<feature type="region of interest" description="Disordered" evidence="1">
    <location>
        <begin position="1"/>
        <end position="23"/>
    </location>
</feature>
<organism evidence="2 3">
    <name type="scientific">Ktedonobacter racemifer DSM 44963</name>
    <dbReference type="NCBI Taxonomy" id="485913"/>
    <lineage>
        <taxon>Bacteria</taxon>
        <taxon>Bacillati</taxon>
        <taxon>Chloroflexota</taxon>
        <taxon>Ktedonobacteria</taxon>
        <taxon>Ktedonobacterales</taxon>
        <taxon>Ktedonobacteraceae</taxon>
        <taxon>Ktedonobacter</taxon>
    </lineage>
</organism>
<comment type="caution">
    <text evidence="2">The sequence shown here is derived from an EMBL/GenBank/DDBJ whole genome shotgun (WGS) entry which is preliminary data.</text>
</comment>
<dbReference type="Proteomes" id="UP000004508">
    <property type="component" value="Unassembled WGS sequence"/>
</dbReference>
<name>D6U383_KTERA</name>
<dbReference type="RefSeq" id="WP_007918248.1">
    <property type="nucleotide sequence ID" value="NZ_ADVG01000004.1"/>
</dbReference>
<sequence>MGTYVQTETFGGTEGSPKRCKAQGDGATIRVGFYLTKGRRRPDSKVAVDMDVSKDRCGSRVEKTLASGERSASKGACCVRRGGVGAPESSGPGLLPYSRVRDYEL</sequence>
<dbReference type="AlphaFoldDB" id="D6U383"/>
<evidence type="ECO:0000256" key="1">
    <source>
        <dbReference type="SAM" id="MobiDB-lite"/>
    </source>
</evidence>
<evidence type="ECO:0000313" key="3">
    <source>
        <dbReference type="Proteomes" id="UP000004508"/>
    </source>
</evidence>
<dbReference type="InParanoid" id="D6U383"/>
<accession>D6U383</accession>
<feature type="compositionally biased region" description="Polar residues" evidence="1">
    <location>
        <begin position="1"/>
        <end position="10"/>
    </location>
</feature>
<gene>
    <name evidence="2" type="ORF">Krac_1765</name>
</gene>